<protein>
    <submittedName>
        <fullName evidence="1">Uncharacterized protein</fullName>
    </submittedName>
</protein>
<dbReference type="Gramene" id="MELO3C008220.2.1">
    <property type="protein sequence ID" value="MELO3C008220.2.1"/>
    <property type="gene ID" value="MELO3C008220.2"/>
</dbReference>
<name>A0A9I9CTG5_CUCME</name>
<reference evidence="1" key="1">
    <citation type="submission" date="2023-03" db="UniProtKB">
        <authorList>
            <consortium name="EnsemblPlants"/>
        </authorList>
    </citation>
    <scope>IDENTIFICATION</scope>
</reference>
<accession>A0A9I9CTG5</accession>
<dbReference type="EnsemblPlants" id="MELO3C008220.2.1">
    <property type="protein sequence ID" value="MELO3C008220.2.1"/>
    <property type="gene ID" value="MELO3C008220.2"/>
</dbReference>
<dbReference type="AlphaFoldDB" id="A0A9I9CTG5"/>
<proteinExistence type="predicted"/>
<sequence>MMAAWQKAMMAAWQKAMMAASAARIRRPPLQRVSGGRLCSAYQEAASAARIRRPPLQRIRRR</sequence>
<evidence type="ECO:0000313" key="1">
    <source>
        <dbReference type="EnsemblPlants" id="MELO3C008220.2.1"/>
    </source>
</evidence>
<organism evidence="1">
    <name type="scientific">Cucumis melo</name>
    <name type="common">Muskmelon</name>
    <dbReference type="NCBI Taxonomy" id="3656"/>
    <lineage>
        <taxon>Eukaryota</taxon>
        <taxon>Viridiplantae</taxon>
        <taxon>Streptophyta</taxon>
        <taxon>Embryophyta</taxon>
        <taxon>Tracheophyta</taxon>
        <taxon>Spermatophyta</taxon>
        <taxon>Magnoliopsida</taxon>
        <taxon>eudicotyledons</taxon>
        <taxon>Gunneridae</taxon>
        <taxon>Pentapetalae</taxon>
        <taxon>rosids</taxon>
        <taxon>fabids</taxon>
        <taxon>Cucurbitales</taxon>
        <taxon>Cucurbitaceae</taxon>
        <taxon>Benincaseae</taxon>
        <taxon>Cucumis</taxon>
    </lineage>
</organism>